<feature type="compositionally biased region" description="Polar residues" evidence="1">
    <location>
        <begin position="36"/>
        <end position="45"/>
    </location>
</feature>
<feature type="compositionally biased region" description="Basic and acidic residues" evidence="1">
    <location>
        <begin position="128"/>
        <end position="158"/>
    </location>
</feature>
<comment type="caution">
    <text evidence="3">The sequence shown here is derived from an EMBL/GenBank/DDBJ whole genome shotgun (WGS) entry which is preliminary data.</text>
</comment>
<gene>
    <name evidence="3" type="ORF">GCK32_020885</name>
</gene>
<evidence type="ECO:0000256" key="2">
    <source>
        <dbReference type="SAM" id="SignalP"/>
    </source>
</evidence>
<evidence type="ECO:0000313" key="4">
    <source>
        <dbReference type="Proteomes" id="UP001331761"/>
    </source>
</evidence>
<reference evidence="3 4" key="1">
    <citation type="submission" date="2019-10" db="EMBL/GenBank/DDBJ databases">
        <title>Assembly and Annotation for the nematode Trichostrongylus colubriformis.</title>
        <authorList>
            <person name="Martin J."/>
        </authorList>
    </citation>
    <scope>NUCLEOTIDE SEQUENCE [LARGE SCALE GENOMIC DNA]</scope>
    <source>
        <strain evidence="3">G859</strain>
        <tissue evidence="3">Whole worm</tissue>
    </source>
</reference>
<name>A0AAN8GDL1_TRICO</name>
<evidence type="ECO:0000256" key="1">
    <source>
        <dbReference type="SAM" id="MobiDB-lite"/>
    </source>
</evidence>
<feature type="region of interest" description="Disordered" evidence="1">
    <location>
        <begin position="33"/>
        <end position="170"/>
    </location>
</feature>
<dbReference type="EMBL" id="WIXE01003826">
    <property type="protein sequence ID" value="KAK5983588.1"/>
    <property type="molecule type" value="Genomic_DNA"/>
</dbReference>
<dbReference type="Proteomes" id="UP001331761">
    <property type="component" value="Unassembled WGS sequence"/>
</dbReference>
<feature type="compositionally biased region" description="Basic and acidic residues" evidence="1">
    <location>
        <begin position="64"/>
        <end position="86"/>
    </location>
</feature>
<dbReference type="AlphaFoldDB" id="A0AAN8GDL1"/>
<feature type="compositionally biased region" description="Polar residues" evidence="1">
    <location>
        <begin position="114"/>
        <end position="126"/>
    </location>
</feature>
<protein>
    <submittedName>
        <fullName evidence="3">Uncharacterized protein</fullName>
    </submittedName>
</protein>
<accession>A0AAN8GDL1</accession>
<feature type="signal peptide" evidence="2">
    <location>
        <begin position="1"/>
        <end position="23"/>
    </location>
</feature>
<feature type="compositionally biased region" description="Low complexity" evidence="1">
    <location>
        <begin position="46"/>
        <end position="61"/>
    </location>
</feature>
<sequence length="170" mass="19186">MIEILMQLVCVFGSISFMNLCVQQREEKSIGRMPISKNQFQRFNPSLSTSTSTDQSKSQTKGVAKCDHYDEKKVPRPGSAERERTSVGKKPTVEHTNTVTMSTKEKVDLAGPKSRTSSKADTTQIESVMKKAQDRSKEKLIKPLSKERTKLSSKERLQASRKFIRGSHHI</sequence>
<keyword evidence="2" id="KW-0732">Signal</keyword>
<proteinExistence type="predicted"/>
<organism evidence="3 4">
    <name type="scientific">Trichostrongylus colubriformis</name>
    <name type="common">Black scour worm</name>
    <dbReference type="NCBI Taxonomy" id="6319"/>
    <lineage>
        <taxon>Eukaryota</taxon>
        <taxon>Metazoa</taxon>
        <taxon>Ecdysozoa</taxon>
        <taxon>Nematoda</taxon>
        <taxon>Chromadorea</taxon>
        <taxon>Rhabditida</taxon>
        <taxon>Rhabditina</taxon>
        <taxon>Rhabditomorpha</taxon>
        <taxon>Strongyloidea</taxon>
        <taxon>Trichostrongylidae</taxon>
        <taxon>Trichostrongylus</taxon>
    </lineage>
</organism>
<keyword evidence="4" id="KW-1185">Reference proteome</keyword>
<evidence type="ECO:0000313" key="3">
    <source>
        <dbReference type="EMBL" id="KAK5983588.1"/>
    </source>
</evidence>
<feature type="chain" id="PRO_5042953120" evidence="2">
    <location>
        <begin position="24"/>
        <end position="170"/>
    </location>
</feature>